<keyword evidence="1" id="KW-0489">Methyltransferase</keyword>
<dbReference type="InterPro" id="IPR004033">
    <property type="entry name" value="UbiE/COQ5_MeTrFase"/>
</dbReference>
<accession>A0A9J6EYR4</accession>
<evidence type="ECO:0000313" key="7">
    <source>
        <dbReference type="EMBL" id="KAH8039441.1"/>
    </source>
</evidence>
<comment type="caution">
    <text evidence="7">The sequence shown here is derived from an EMBL/GenBank/DDBJ whole genome shotgun (WGS) entry which is preliminary data.</text>
</comment>
<feature type="domain" description="CCHC-type" evidence="6">
    <location>
        <begin position="15"/>
        <end position="29"/>
    </location>
</feature>
<dbReference type="GO" id="GO:0008425">
    <property type="term" value="F:2-methoxy-6-polyprenyl-1,4-benzoquinol methyltransferase activity"/>
    <property type="evidence" value="ECO:0007669"/>
    <property type="project" value="TreeGrafter"/>
</dbReference>
<evidence type="ECO:0000256" key="3">
    <source>
        <dbReference type="ARBA" id="ARBA00022691"/>
    </source>
</evidence>
<dbReference type="GO" id="GO:0003676">
    <property type="term" value="F:nucleic acid binding"/>
    <property type="evidence" value="ECO:0007669"/>
    <property type="project" value="InterPro"/>
</dbReference>
<keyword evidence="8" id="KW-1185">Reference proteome</keyword>
<gene>
    <name evidence="7" type="ORF">HPB51_007319</name>
</gene>
<dbReference type="VEuPathDB" id="VectorBase:LOC119173166"/>
<evidence type="ECO:0000256" key="2">
    <source>
        <dbReference type="ARBA" id="ARBA00022679"/>
    </source>
</evidence>
<reference evidence="7" key="2">
    <citation type="submission" date="2021-09" db="EMBL/GenBank/DDBJ databases">
        <authorList>
            <person name="Jia N."/>
            <person name="Wang J."/>
            <person name="Shi W."/>
            <person name="Du L."/>
            <person name="Sun Y."/>
            <person name="Zhan W."/>
            <person name="Jiang J."/>
            <person name="Wang Q."/>
            <person name="Zhang B."/>
            <person name="Ji P."/>
            <person name="Sakyi L.B."/>
            <person name="Cui X."/>
            <person name="Yuan T."/>
            <person name="Jiang B."/>
            <person name="Yang W."/>
            <person name="Lam T.T.-Y."/>
            <person name="Chang Q."/>
            <person name="Ding S."/>
            <person name="Wang X."/>
            <person name="Zhu J."/>
            <person name="Ruan X."/>
            <person name="Zhao L."/>
            <person name="Wei J."/>
            <person name="Que T."/>
            <person name="Du C."/>
            <person name="Cheng J."/>
            <person name="Dai P."/>
            <person name="Han X."/>
            <person name="Huang E."/>
            <person name="Gao Y."/>
            <person name="Liu J."/>
            <person name="Shao H."/>
            <person name="Ye R."/>
            <person name="Li L."/>
            <person name="Wei W."/>
            <person name="Wang X."/>
            <person name="Wang C."/>
            <person name="Huo Q."/>
            <person name="Li W."/>
            <person name="Guo W."/>
            <person name="Chen H."/>
            <person name="Chen S."/>
            <person name="Zhou L."/>
            <person name="Zhou L."/>
            <person name="Ni X."/>
            <person name="Tian J."/>
            <person name="Zhou Y."/>
            <person name="Sheng Y."/>
            <person name="Liu T."/>
            <person name="Pan Y."/>
            <person name="Xia L."/>
            <person name="Li J."/>
            <person name="Zhao F."/>
            <person name="Cao W."/>
        </authorList>
    </citation>
    <scope>NUCLEOTIDE SEQUENCE</scope>
    <source>
        <strain evidence="7">Rmic-2018</strain>
        <tissue evidence="7">Larvae</tissue>
    </source>
</reference>
<keyword evidence="5" id="KW-0479">Metal-binding</keyword>
<dbReference type="CDD" id="cd02440">
    <property type="entry name" value="AdoMet_MTases"/>
    <property type="match status" value="1"/>
</dbReference>
<dbReference type="PROSITE" id="PS50158">
    <property type="entry name" value="ZF_CCHC"/>
    <property type="match status" value="1"/>
</dbReference>
<dbReference type="InterPro" id="IPR036875">
    <property type="entry name" value="Znf_CCHC_sf"/>
</dbReference>
<dbReference type="PANTHER" id="PTHR43591:SF24">
    <property type="entry name" value="2-METHOXY-6-POLYPRENYL-1,4-BENZOQUINOL METHYLASE, MITOCHONDRIAL"/>
    <property type="match status" value="1"/>
</dbReference>
<protein>
    <recommendedName>
        <fullName evidence="6">CCHC-type domain-containing protein</fullName>
    </recommendedName>
</protein>
<evidence type="ECO:0000313" key="8">
    <source>
        <dbReference type="Proteomes" id="UP000821866"/>
    </source>
</evidence>
<keyword evidence="2" id="KW-0808">Transferase</keyword>
<sequence>MRTDLWRTADRRPFCFHCSEPGHISRYCRHREARFGNFFRPPSFYFEDLRDRADISWTQGDAEELPFGDSQFDAYTIAFGIRNVTHIDKVLSEAYRVLKPGGRFLCLEFSHVKNPLLRSIYDNYSFQVIPVMGLLLARDWKSYQYLVESIRKFPCQDLFKEMIQAAGFKEVTYENLMNGVAAIHSGFKI</sequence>
<dbReference type="PANTHER" id="PTHR43591">
    <property type="entry name" value="METHYLTRANSFERASE"/>
    <property type="match status" value="1"/>
</dbReference>
<dbReference type="InterPro" id="IPR029063">
    <property type="entry name" value="SAM-dependent_MTases_sf"/>
</dbReference>
<proteinExistence type="predicted"/>
<evidence type="ECO:0000256" key="1">
    <source>
        <dbReference type="ARBA" id="ARBA00022603"/>
    </source>
</evidence>
<dbReference type="AlphaFoldDB" id="A0A9J6EYR4"/>
<dbReference type="InterPro" id="IPR001878">
    <property type="entry name" value="Znf_CCHC"/>
</dbReference>
<keyword evidence="5" id="KW-0863">Zinc-finger</keyword>
<dbReference type="Gene3D" id="3.40.50.150">
    <property type="entry name" value="Vaccinia Virus protein VP39"/>
    <property type="match status" value="1"/>
</dbReference>
<dbReference type="Pfam" id="PF01209">
    <property type="entry name" value="Ubie_methyltran"/>
    <property type="match status" value="1"/>
</dbReference>
<evidence type="ECO:0000256" key="5">
    <source>
        <dbReference type="PROSITE-ProRule" id="PRU00047"/>
    </source>
</evidence>
<dbReference type="EMBL" id="JABSTU010000001">
    <property type="protein sequence ID" value="KAH8039441.1"/>
    <property type="molecule type" value="Genomic_DNA"/>
</dbReference>
<dbReference type="NCBIfam" id="TIGR01934">
    <property type="entry name" value="MenG_MenH_UbiE"/>
    <property type="match status" value="1"/>
</dbReference>
<keyword evidence="3" id="KW-0949">S-adenosyl-L-methionine</keyword>
<evidence type="ECO:0000256" key="4">
    <source>
        <dbReference type="ARBA" id="ARBA00046387"/>
    </source>
</evidence>
<name>A0A9J6EYR4_RHIMP</name>
<comment type="subunit">
    <text evidence="4">Component of a multi-subunit COQ enzyme complex, composed of at least COQ3, COQ4, COQ5, COQ6, COQ7 and COQ9. Interacts with PYURF; the interaction is direct, stabilizes COQ5 protein and associates PYURF with COQ enzyme complex.</text>
</comment>
<dbReference type="PROSITE" id="PS51608">
    <property type="entry name" value="SAM_MT_UBIE"/>
    <property type="match status" value="1"/>
</dbReference>
<dbReference type="GO" id="GO:0032259">
    <property type="term" value="P:methylation"/>
    <property type="evidence" value="ECO:0007669"/>
    <property type="project" value="UniProtKB-KW"/>
</dbReference>
<dbReference type="Proteomes" id="UP000821866">
    <property type="component" value="Chromosome 1"/>
</dbReference>
<keyword evidence="5" id="KW-0862">Zinc</keyword>
<dbReference type="SUPFAM" id="SSF57756">
    <property type="entry name" value="Retrovirus zinc finger-like domains"/>
    <property type="match status" value="1"/>
</dbReference>
<evidence type="ECO:0000259" key="6">
    <source>
        <dbReference type="PROSITE" id="PS50158"/>
    </source>
</evidence>
<dbReference type="InterPro" id="IPR023576">
    <property type="entry name" value="UbiE/COQ5_MeTrFase_CS"/>
</dbReference>
<dbReference type="GO" id="GO:0008270">
    <property type="term" value="F:zinc ion binding"/>
    <property type="evidence" value="ECO:0007669"/>
    <property type="project" value="UniProtKB-KW"/>
</dbReference>
<organism evidence="7 8">
    <name type="scientific">Rhipicephalus microplus</name>
    <name type="common">Cattle tick</name>
    <name type="synonym">Boophilus microplus</name>
    <dbReference type="NCBI Taxonomy" id="6941"/>
    <lineage>
        <taxon>Eukaryota</taxon>
        <taxon>Metazoa</taxon>
        <taxon>Ecdysozoa</taxon>
        <taxon>Arthropoda</taxon>
        <taxon>Chelicerata</taxon>
        <taxon>Arachnida</taxon>
        <taxon>Acari</taxon>
        <taxon>Parasitiformes</taxon>
        <taxon>Ixodida</taxon>
        <taxon>Ixodoidea</taxon>
        <taxon>Ixodidae</taxon>
        <taxon>Rhipicephalinae</taxon>
        <taxon>Rhipicephalus</taxon>
        <taxon>Boophilus</taxon>
    </lineage>
</organism>
<dbReference type="PROSITE" id="PS01184">
    <property type="entry name" value="UBIE_2"/>
    <property type="match status" value="1"/>
</dbReference>
<reference evidence="7" key="1">
    <citation type="journal article" date="2020" name="Cell">
        <title>Large-Scale Comparative Analyses of Tick Genomes Elucidate Their Genetic Diversity and Vector Capacities.</title>
        <authorList>
            <consortium name="Tick Genome and Microbiome Consortium (TIGMIC)"/>
            <person name="Jia N."/>
            <person name="Wang J."/>
            <person name="Shi W."/>
            <person name="Du L."/>
            <person name="Sun Y."/>
            <person name="Zhan W."/>
            <person name="Jiang J.F."/>
            <person name="Wang Q."/>
            <person name="Zhang B."/>
            <person name="Ji P."/>
            <person name="Bell-Sakyi L."/>
            <person name="Cui X.M."/>
            <person name="Yuan T.T."/>
            <person name="Jiang B.G."/>
            <person name="Yang W.F."/>
            <person name="Lam T.T."/>
            <person name="Chang Q.C."/>
            <person name="Ding S.J."/>
            <person name="Wang X.J."/>
            <person name="Zhu J.G."/>
            <person name="Ruan X.D."/>
            <person name="Zhao L."/>
            <person name="Wei J.T."/>
            <person name="Ye R.Z."/>
            <person name="Que T.C."/>
            <person name="Du C.H."/>
            <person name="Zhou Y.H."/>
            <person name="Cheng J.X."/>
            <person name="Dai P.F."/>
            <person name="Guo W.B."/>
            <person name="Han X.H."/>
            <person name="Huang E.J."/>
            <person name="Li L.F."/>
            <person name="Wei W."/>
            <person name="Gao Y.C."/>
            <person name="Liu J.Z."/>
            <person name="Shao H.Z."/>
            <person name="Wang X."/>
            <person name="Wang C.C."/>
            <person name="Yang T.C."/>
            <person name="Huo Q.B."/>
            <person name="Li W."/>
            <person name="Chen H.Y."/>
            <person name="Chen S.E."/>
            <person name="Zhou L.G."/>
            <person name="Ni X.B."/>
            <person name="Tian J.H."/>
            <person name="Sheng Y."/>
            <person name="Liu T."/>
            <person name="Pan Y.S."/>
            <person name="Xia L.Y."/>
            <person name="Li J."/>
            <person name="Zhao F."/>
            <person name="Cao W.C."/>
        </authorList>
    </citation>
    <scope>NUCLEOTIDE SEQUENCE</scope>
    <source>
        <strain evidence="7">Rmic-2018</strain>
    </source>
</reference>
<dbReference type="SUPFAM" id="SSF53335">
    <property type="entry name" value="S-adenosyl-L-methionine-dependent methyltransferases"/>
    <property type="match status" value="1"/>
</dbReference>